<accession>A0A2H0XUW9</accession>
<evidence type="ECO:0000313" key="3">
    <source>
        <dbReference type="Proteomes" id="UP000231343"/>
    </source>
</evidence>
<evidence type="ECO:0000313" key="2">
    <source>
        <dbReference type="EMBL" id="PIS28713.1"/>
    </source>
</evidence>
<protein>
    <submittedName>
        <fullName evidence="2">Uncharacterized protein</fullName>
    </submittedName>
</protein>
<gene>
    <name evidence="2" type="ORF">COT42_07210</name>
</gene>
<name>A0A2H0XUW9_UNCSA</name>
<dbReference type="EMBL" id="PEYM01000120">
    <property type="protein sequence ID" value="PIS28713.1"/>
    <property type="molecule type" value="Genomic_DNA"/>
</dbReference>
<dbReference type="AlphaFoldDB" id="A0A2H0XUW9"/>
<reference evidence="2 3" key="1">
    <citation type="submission" date="2017-09" db="EMBL/GenBank/DDBJ databases">
        <title>Depth-based differentiation of microbial function through sediment-hosted aquifers and enrichment of novel symbionts in the deep terrestrial subsurface.</title>
        <authorList>
            <person name="Probst A.J."/>
            <person name="Ladd B."/>
            <person name="Jarett J.K."/>
            <person name="Geller-Mcgrath D.E."/>
            <person name="Sieber C.M."/>
            <person name="Emerson J.B."/>
            <person name="Anantharaman K."/>
            <person name="Thomas B.C."/>
            <person name="Malmstrom R."/>
            <person name="Stieglmeier M."/>
            <person name="Klingl A."/>
            <person name="Woyke T."/>
            <person name="Ryan C.M."/>
            <person name="Banfield J.F."/>
        </authorList>
    </citation>
    <scope>NUCLEOTIDE SEQUENCE [LARGE SCALE GENOMIC DNA]</scope>
    <source>
        <strain evidence="2">CG08_land_8_20_14_0_20_45_16</strain>
    </source>
</reference>
<feature type="compositionally biased region" description="Basic and acidic residues" evidence="1">
    <location>
        <begin position="1066"/>
        <end position="1080"/>
    </location>
</feature>
<comment type="caution">
    <text evidence="2">The sequence shown here is derived from an EMBL/GenBank/DDBJ whole genome shotgun (WGS) entry which is preliminary data.</text>
</comment>
<proteinExistence type="predicted"/>
<sequence>MELYTPIYLRTADRRNLGPGLTPRTGLHWAHNVWRRAWAGYHAKQIAKLTLANVVNLHDLAGDPNLAGHVDPLIKSGITQLVIKRSLFFSRKDFGSTVDEQDQKIRDLWQTVRTILTPSAQTSIDNIPTILDNLNQLLCDPSLYYKNTTISNQFNGPETLKIEREIKAQKQAKDRRFANLSRRTQTRIILLNRKIIYSLDQTNSPKPSEASKYAKHIKPFVAKVIQGAWHDLEREESLAQTPRCALVVLTPLRHELGEMKYVESNSPLFSEMEFLSKEATAINPLFQLCEAVNRAQYTAPTPPQVAASQPPAQAAALPIEINTDTTPHAIADLNQKIICNPDFINAWEAQHPTIEIPRKSRLGRLIRKTRAYSNENFADLTAKQRERIRLRNRLLLEEAHRECPQTRPKQLPLDYLLDAGQTKLINLPLMGRDTYSLDPLLHEARLPNRTRPSYGELSAIFAALPRRKHAGDTWEVLKKLFPNIIIKDETPASYYLSMSAVLKGLIKIGKRYVYELVFKNCRNILARIAANVRDNFCVISLRANSILELGDEITVGNKTLEEHTSTVSAKSNQLLIVSQPIKDKEMYTGPIVLENMLTGQVKYVIAADNHSKQMESLLIKMGAKAAKSATAAEILAILSEVKAAELTDFERDEIKAMRKILEQPDVESTKWVIRKHIDSLYIAETQWLDRLQTNLERIINDFLRHTAGRSEPTMLAREGNLFSLIKMVILPMTTSDCGESTDPARIVGDYATGFVKKIATEFDVSEQIAAGFLARVYHDVREEVFKAGGQTGKIFSANLGDGSKIHTLEDNQGKTLVTEEDQALGFVEKALDFSLRKADSYRYWGRLLDFPRWGEYSRVTTGIISGAFYGSLASGGLAGLSYALPGSFGWLTVALTVGAASLAAVLTTHQLPKPQPTVSNSYIGSRRMHLRNWRKIFSWQTLRQYFFYGLLPDHAVEDAPLGDNLHFWGKHAIFGTQLTAPEGRVDYHSTFVASGSRAQLGKGMNSGLSPTMLHRYGTFDDSARGAQKVIQQPGQLHTVVTENVSRSRTQKYNDRRPHSSPLRAGVKGDRVGKVGKERQEKAQASLRKLTLLGASKHHTDVAQAVDRELGKQISDDPWLRRVFKEVD</sequence>
<organism evidence="2 3">
    <name type="scientific">Candidatus Saganbacteria bacterium CG08_land_8_20_14_0_20_45_16</name>
    <dbReference type="NCBI Taxonomy" id="2014293"/>
    <lineage>
        <taxon>Bacteria</taxon>
        <taxon>Bacillati</taxon>
        <taxon>Saganbacteria</taxon>
    </lineage>
</organism>
<feature type="region of interest" description="Disordered" evidence="1">
    <location>
        <begin position="1046"/>
        <end position="1080"/>
    </location>
</feature>
<dbReference type="Proteomes" id="UP000231343">
    <property type="component" value="Unassembled WGS sequence"/>
</dbReference>
<evidence type="ECO:0000256" key="1">
    <source>
        <dbReference type="SAM" id="MobiDB-lite"/>
    </source>
</evidence>